<dbReference type="PANTHER" id="PTHR37806">
    <property type="entry name" value="LMO0724 PROTEIN"/>
    <property type="match status" value="1"/>
</dbReference>
<evidence type="ECO:0000313" key="3">
    <source>
        <dbReference type="EMBL" id="GGB61503.1"/>
    </source>
</evidence>
<reference evidence="3" key="1">
    <citation type="journal article" date="2014" name="Int. J. Syst. Evol. Microbiol.">
        <title>Complete genome sequence of Corynebacterium casei LMG S-19264T (=DSM 44701T), isolated from a smear-ripened cheese.</title>
        <authorList>
            <consortium name="US DOE Joint Genome Institute (JGI-PGF)"/>
            <person name="Walter F."/>
            <person name="Albersmeier A."/>
            <person name="Kalinowski J."/>
            <person name="Ruckert C."/>
        </authorList>
    </citation>
    <scope>NUCLEOTIDE SEQUENCE</scope>
    <source>
        <strain evidence="3">CGMCC 1.15454</strain>
    </source>
</reference>
<proteinExistence type="predicted"/>
<dbReference type="InterPro" id="IPR039563">
    <property type="entry name" value="Peptidase_C39_single_dom"/>
</dbReference>
<accession>A0A9W5U260</accession>
<keyword evidence="1" id="KW-1133">Transmembrane helix</keyword>
<feature type="transmembrane region" description="Helical" evidence="1">
    <location>
        <begin position="32"/>
        <end position="51"/>
    </location>
</feature>
<evidence type="ECO:0000256" key="1">
    <source>
        <dbReference type="SAM" id="Phobius"/>
    </source>
</evidence>
<feature type="domain" description="Peptidase C39-like" evidence="2">
    <location>
        <begin position="96"/>
        <end position="260"/>
    </location>
</feature>
<dbReference type="Gene3D" id="3.90.70.10">
    <property type="entry name" value="Cysteine proteinases"/>
    <property type="match status" value="1"/>
</dbReference>
<feature type="transmembrane region" description="Helical" evidence="1">
    <location>
        <begin position="6"/>
        <end position="23"/>
    </location>
</feature>
<dbReference type="EMBL" id="BMJD01000066">
    <property type="protein sequence ID" value="GGB61503.1"/>
    <property type="molecule type" value="Genomic_DNA"/>
</dbReference>
<dbReference type="Proteomes" id="UP000621492">
    <property type="component" value="Unassembled WGS sequence"/>
</dbReference>
<dbReference type="PANTHER" id="PTHR37806:SF1">
    <property type="entry name" value="PEPTIDASE C39-LIKE DOMAIN-CONTAINING PROTEIN"/>
    <property type="match status" value="1"/>
</dbReference>
<dbReference type="CDD" id="cd02549">
    <property type="entry name" value="Peptidase_C39A"/>
    <property type="match status" value="1"/>
</dbReference>
<keyword evidence="4" id="KW-1185">Reference proteome</keyword>
<keyword evidence="1" id="KW-0472">Membrane</keyword>
<name>A0A9W5U260_9BACI</name>
<organism evidence="3 4">
    <name type="scientific">Lentibacillus populi</name>
    <dbReference type="NCBI Taxonomy" id="1827502"/>
    <lineage>
        <taxon>Bacteria</taxon>
        <taxon>Bacillati</taxon>
        <taxon>Bacillota</taxon>
        <taxon>Bacilli</taxon>
        <taxon>Bacillales</taxon>
        <taxon>Bacillaceae</taxon>
        <taxon>Lentibacillus</taxon>
    </lineage>
</organism>
<evidence type="ECO:0000259" key="2">
    <source>
        <dbReference type="Pfam" id="PF13529"/>
    </source>
</evidence>
<dbReference type="InterPro" id="IPR039564">
    <property type="entry name" value="Peptidase_C39-like"/>
</dbReference>
<keyword evidence="1" id="KW-0812">Transmembrane</keyword>
<reference evidence="3" key="2">
    <citation type="submission" date="2020-09" db="EMBL/GenBank/DDBJ databases">
        <authorList>
            <person name="Sun Q."/>
            <person name="Zhou Y."/>
        </authorList>
    </citation>
    <scope>NUCLEOTIDE SEQUENCE</scope>
    <source>
        <strain evidence="3">CGMCC 1.15454</strain>
    </source>
</reference>
<sequence length="287" mass="32527">MHITLFFLSGIIAIYFIVAGSKISRKWISNSFIFYGVLFTITSITIGSMYVNEHKSVLVASVKNLLPTQNDLKLIEPAEAMTSNEQGQVKESVRLKAPLIGQLPELPRGCEVTSLAMLLAYHDIHVDKLELAKRVKRDPTPYKKTEEGIHFGNPNEGFVGDMYSFSTPGLGVYHKPVTELAMDYAGERVLDFSGQDFTEIINQLNHDRPIWVIINAAYKKLPKNQFITWQTKDGPVNVTMREHSVLITGYDQDYIYFNDPLKRNKKAPIEEFKAAWIQMGKQAITIL</sequence>
<dbReference type="Pfam" id="PF13529">
    <property type="entry name" value="Peptidase_C39_2"/>
    <property type="match status" value="1"/>
</dbReference>
<gene>
    <name evidence="3" type="ORF">GCM10011409_43420</name>
</gene>
<evidence type="ECO:0000313" key="4">
    <source>
        <dbReference type="Proteomes" id="UP000621492"/>
    </source>
</evidence>
<dbReference type="RefSeq" id="WP_235000485.1">
    <property type="nucleotide sequence ID" value="NZ_BMJD01000066.1"/>
</dbReference>
<dbReference type="AlphaFoldDB" id="A0A9W5U260"/>
<protein>
    <recommendedName>
        <fullName evidence="2">Peptidase C39-like domain-containing protein</fullName>
    </recommendedName>
</protein>
<comment type="caution">
    <text evidence="3">The sequence shown here is derived from an EMBL/GenBank/DDBJ whole genome shotgun (WGS) entry which is preliminary data.</text>
</comment>